<feature type="signal peptide" evidence="2">
    <location>
        <begin position="1"/>
        <end position="26"/>
    </location>
</feature>
<evidence type="ECO:0000313" key="3">
    <source>
        <dbReference type="EMBL" id="CAP44541.1"/>
    </source>
</evidence>
<evidence type="ECO:0000256" key="2">
    <source>
        <dbReference type="SAM" id="SignalP"/>
    </source>
</evidence>
<dbReference type="Pfam" id="PF03401">
    <property type="entry name" value="TctC"/>
    <property type="match status" value="1"/>
</dbReference>
<comment type="similarity">
    <text evidence="1">Belongs to the UPF0065 (bug) family.</text>
</comment>
<dbReference type="PANTHER" id="PTHR42928:SF5">
    <property type="entry name" value="BLR1237 PROTEIN"/>
    <property type="match status" value="1"/>
</dbReference>
<sequence>MKTRMRPALLLGLVAAAGLGHLPVSAADGYPLKAITMIVPFPPGGAVDIAARPVAEAMSRYLKQPVIIENRPGAGGGIGMAQVAKARPDGYTVLLALSSIVLLPEADAVRKRRPMFELGPVNTNREDHQPPAQS</sequence>
<keyword evidence="2" id="KW-0732">Signal</keyword>
<protein>
    <submittedName>
        <fullName evidence="3">Conserved secreted protein, UPF0065 family</fullName>
    </submittedName>
</protein>
<dbReference type="eggNOG" id="COG3181">
    <property type="taxonomic scope" value="Bacteria"/>
</dbReference>
<evidence type="ECO:0000256" key="1">
    <source>
        <dbReference type="ARBA" id="ARBA00006987"/>
    </source>
</evidence>
<gene>
    <name evidence="3" type="ordered locus">Bpet4193</name>
</gene>
<reference evidence="3 4" key="1">
    <citation type="journal article" date="2008" name="BMC Genomics">
        <title>The missing link: Bordetella petrii is endowed with both the metabolic versatility of environmental bacteria and virulence traits of pathogenic Bordetellae.</title>
        <authorList>
            <person name="Gross R."/>
            <person name="Guzman C.A."/>
            <person name="Sebaihia M."/>
            <person name="Martins Dos Santos V.A."/>
            <person name="Pieper D.H."/>
            <person name="Koebnik R."/>
            <person name="Lechner M."/>
            <person name="Bartels D."/>
            <person name="Buhrmester J."/>
            <person name="Choudhuri J.V."/>
            <person name="Ebensen T."/>
            <person name="Gaigalat L."/>
            <person name="Herrmann S."/>
            <person name="Khachane A.N."/>
            <person name="Larisch C."/>
            <person name="Link S."/>
            <person name="Linke B."/>
            <person name="Meyer F."/>
            <person name="Mormann S."/>
            <person name="Nakunst D."/>
            <person name="Rueckert C."/>
            <person name="Schneiker-Bekel S."/>
            <person name="Schulze K."/>
            <person name="Vorhoelter F.J."/>
            <person name="Yevsa T."/>
            <person name="Engle J.T."/>
            <person name="Goldman W.E."/>
            <person name="Puehler A."/>
            <person name="Goebel U.B."/>
            <person name="Goesmann A."/>
            <person name="Bloecker H."/>
            <person name="Kaiser O."/>
            <person name="Martinez-Arias R."/>
        </authorList>
    </citation>
    <scope>NUCLEOTIDE SEQUENCE [LARGE SCALE GENOMIC DNA]</scope>
    <source>
        <strain evidence="4">ATCC BAA-461 / DSM 12804 / CCUG 43448 / CIP 107267 / Se-1111R</strain>
    </source>
</reference>
<feature type="chain" id="PRO_5002739457" evidence="2">
    <location>
        <begin position="27"/>
        <end position="134"/>
    </location>
</feature>
<keyword evidence="4" id="KW-1185">Reference proteome</keyword>
<dbReference type="PANTHER" id="PTHR42928">
    <property type="entry name" value="TRICARBOXYLATE-BINDING PROTEIN"/>
    <property type="match status" value="1"/>
</dbReference>
<accession>A9IA40</accession>
<dbReference type="AlphaFoldDB" id="A9IA40"/>
<dbReference type="Proteomes" id="UP000001225">
    <property type="component" value="Chromosome"/>
</dbReference>
<dbReference type="InterPro" id="IPR005064">
    <property type="entry name" value="BUG"/>
</dbReference>
<organism evidence="3 4">
    <name type="scientific">Bordetella petrii (strain ATCC BAA-461 / DSM 12804 / CCUG 43448 / CIP 107267 / Se-1111R)</name>
    <dbReference type="NCBI Taxonomy" id="340100"/>
    <lineage>
        <taxon>Bacteria</taxon>
        <taxon>Pseudomonadati</taxon>
        <taxon>Pseudomonadota</taxon>
        <taxon>Betaproteobacteria</taxon>
        <taxon>Burkholderiales</taxon>
        <taxon>Alcaligenaceae</taxon>
        <taxon>Bordetella</taxon>
    </lineage>
</organism>
<dbReference type="STRING" id="94624.Bpet4193"/>
<proteinExistence type="inferred from homology"/>
<dbReference type="KEGG" id="bpt:Bpet4193"/>
<dbReference type="EMBL" id="AM902716">
    <property type="protein sequence ID" value="CAP44541.1"/>
    <property type="molecule type" value="Genomic_DNA"/>
</dbReference>
<dbReference type="InterPro" id="IPR042100">
    <property type="entry name" value="Bug_dom1"/>
</dbReference>
<dbReference type="Gene3D" id="3.40.190.150">
    <property type="entry name" value="Bordetella uptake gene, domain 1"/>
    <property type="match status" value="1"/>
</dbReference>
<evidence type="ECO:0000313" key="4">
    <source>
        <dbReference type="Proteomes" id="UP000001225"/>
    </source>
</evidence>
<name>A9IA40_BORPD</name>